<feature type="region of interest" description="Disordered" evidence="1">
    <location>
        <begin position="34"/>
        <end position="65"/>
    </location>
</feature>
<proteinExistence type="predicted"/>
<reference evidence="2" key="1">
    <citation type="submission" date="2023-04" db="EMBL/GenBank/DDBJ databases">
        <authorList>
            <person name="Vijverberg K."/>
            <person name="Xiong W."/>
            <person name="Schranz E."/>
        </authorList>
    </citation>
    <scope>NUCLEOTIDE SEQUENCE</scope>
</reference>
<dbReference type="EMBL" id="OX465085">
    <property type="protein sequence ID" value="CAI9302536.1"/>
    <property type="molecule type" value="Genomic_DNA"/>
</dbReference>
<keyword evidence="3" id="KW-1185">Reference proteome</keyword>
<protein>
    <submittedName>
        <fullName evidence="2">Uncharacterized protein</fullName>
    </submittedName>
</protein>
<organism evidence="2 3">
    <name type="scientific">Lactuca saligna</name>
    <name type="common">Willowleaf lettuce</name>
    <dbReference type="NCBI Taxonomy" id="75948"/>
    <lineage>
        <taxon>Eukaryota</taxon>
        <taxon>Viridiplantae</taxon>
        <taxon>Streptophyta</taxon>
        <taxon>Embryophyta</taxon>
        <taxon>Tracheophyta</taxon>
        <taxon>Spermatophyta</taxon>
        <taxon>Magnoliopsida</taxon>
        <taxon>eudicotyledons</taxon>
        <taxon>Gunneridae</taxon>
        <taxon>Pentapetalae</taxon>
        <taxon>asterids</taxon>
        <taxon>campanulids</taxon>
        <taxon>Asterales</taxon>
        <taxon>Asteraceae</taxon>
        <taxon>Cichorioideae</taxon>
        <taxon>Cichorieae</taxon>
        <taxon>Lactucinae</taxon>
        <taxon>Lactuca</taxon>
    </lineage>
</organism>
<accession>A0AA36A2B9</accession>
<evidence type="ECO:0000313" key="2">
    <source>
        <dbReference type="EMBL" id="CAI9302536.1"/>
    </source>
</evidence>
<evidence type="ECO:0000256" key="1">
    <source>
        <dbReference type="SAM" id="MobiDB-lite"/>
    </source>
</evidence>
<dbReference type="AlphaFoldDB" id="A0AA36A2B9"/>
<gene>
    <name evidence="2" type="ORF">LSALG_LOCUS41022</name>
</gene>
<dbReference type="Proteomes" id="UP001177003">
    <property type="component" value="Chromosome 9"/>
</dbReference>
<sequence>MLRRVDPTNVVLVAYLKNIDPTVQTGILLPREEKTFKRSKKNEPGSSEKLVSETTSKKSPKKKPSEVKVVKEVFVDVSIPIEPVVDDTQEKVGVVFREILAPVSPLSKKCMAEDMAKQISKREKKKIQKIVITTTSTEDEDE</sequence>
<name>A0AA36A2B9_LACSI</name>
<evidence type="ECO:0000313" key="3">
    <source>
        <dbReference type="Proteomes" id="UP001177003"/>
    </source>
</evidence>